<feature type="chain" id="PRO_5046627194" evidence="7">
    <location>
        <begin position="41"/>
        <end position="631"/>
    </location>
</feature>
<keyword evidence="10" id="KW-1185">Reference proteome</keyword>
<name>A0ABT7RMT8_9NOCA</name>
<dbReference type="SUPFAM" id="SSF54001">
    <property type="entry name" value="Cysteine proteinases"/>
    <property type="match status" value="1"/>
</dbReference>
<feature type="compositionally biased region" description="Gly residues" evidence="6">
    <location>
        <begin position="375"/>
        <end position="443"/>
    </location>
</feature>
<evidence type="ECO:0000313" key="9">
    <source>
        <dbReference type="EMBL" id="MDM7488961.1"/>
    </source>
</evidence>
<dbReference type="PROSITE" id="PS51318">
    <property type="entry name" value="TAT"/>
    <property type="match status" value="1"/>
</dbReference>
<feature type="region of interest" description="Disordered" evidence="6">
    <location>
        <begin position="237"/>
        <end position="261"/>
    </location>
</feature>
<evidence type="ECO:0000256" key="3">
    <source>
        <dbReference type="ARBA" id="ARBA00022801"/>
    </source>
</evidence>
<keyword evidence="4" id="KW-0788">Thiol protease</keyword>
<comment type="caution">
    <text evidence="9">The sequence shown here is derived from an EMBL/GenBank/DDBJ whole genome shotgun (WGS) entry which is preliminary data.</text>
</comment>
<comment type="similarity">
    <text evidence="1">Belongs to the peptidase C40 family.</text>
</comment>
<dbReference type="EMBL" id="JAUBOF010000034">
    <property type="protein sequence ID" value="MDM7488961.1"/>
    <property type="molecule type" value="Genomic_DNA"/>
</dbReference>
<feature type="compositionally biased region" description="Basic and acidic residues" evidence="6">
    <location>
        <begin position="239"/>
        <end position="258"/>
    </location>
</feature>
<keyword evidence="7" id="KW-0732">Signal</keyword>
<evidence type="ECO:0000313" key="10">
    <source>
        <dbReference type="Proteomes" id="UP001233164"/>
    </source>
</evidence>
<feature type="compositionally biased region" description="Low complexity" evidence="6">
    <location>
        <begin position="363"/>
        <end position="374"/>
    </location>
</feature>
<evidence type="ECO:0000256" key="2">
    <source>
        <dbReference type="ARBA" id="ARBA00022670"/>
    </source>
</evidence>
<dbReference type="InterPro" id="IPR051794">
    <property type="entry name" value="PG_Endopeptidase_C40"/>
</dbReference>
<dbReference type="RefSeq" id="WP_289379090.1">
    <property type="nucleotide sequence ID" value="NZ_JAUBOF010000034.1"/>
</dbReference>
<organism evidence="9 10">
    <name type="scientific">Rhodococcus indonesiensis</name>
    <dbReference type="NCBI Taxonomy" id="3055869"/>
    <lineage>
        <taxon>Bacteria</taxon>
        <taxon>Bacillati</taxon>
        <taxon>Actinomycetota</taxon>
        <taxon>Actinomycetes</taxon>
        <taxon>Mycobacteriales</taxon>
        <taxon>Nocardiaceae</taxon>
        <taxon>Rhodococcus</taxon>
    </lineage>
</organism>
<feature type="domain" description="NlpC/P60" evidence="8">
    <location>
        <begin position="492"/>
        <end position="631"/>
    </location>
</feature>
<dbReference type="Proteomes" id="UP001233164">
    <property type="component" value="Unassembled WGS sequence"/>
</dbReference>
<keyword evidence="2" id="KW-0645">Protease</keyword>
<feature type="signal peptide" evidence="7">
    <location>
        <begin position="1"/>
        <end position="40"/>
    </location>
</feature>
<evidence type="ECO:0000259" key="8">
    <source>
        <dbReference type="PROSITE" id="PS51935"/>
    </source>
</evidence>
<feature type="coiled-coil region" evidence="5">
    <location>
        <begin position="74"/>
        <end position="101"/>
    </location>
</feature>
<dbReference type="InterPro" id="IPR006311">
    <property type="entry name" value="TAT_signal"/>
</dbReference>
<feature type="compositionally biased region" description="Basic and acidic residues" evidence="6">
    <location>
        <begin position="191"/>
        <end position="208"/>
    </location>
</feature>
<evidence type="ECO:0000256" key="7">
    <source>
        <dbReference type="SAM" id="SignalP"/>
    </source>
</evidence>
<dbReference type="Pfam" id="PF00877">
    <property type="entry name" value="NLPC_P60"/>
    <property type="match status" value="1"/>
</dbReference>
<evidence type="ECO:0000256" key="5">
    <source>
        <dbReference type="SAM" id="Coils"/>
    </source>
</evidence>
<dbReference type="InterPro" id="IPR038765">
    <property type="entry name" value="Papain-like_cys_pep_sf"/>
</dbReference>
<evidence type="ECO:0000256" key="4">
    <source>
        <dbReference type="ARBA" id="ARBA00022807"/>
    </source>
</evidence>
<dbReference type="PANTHER" id="PTHR47359">
    <property type="entry name" value="PEPTIDOGLYCAN DL-ENDOPEPTIDASE CWLO"/>
    <property type="match status" value="1"/>
</dbReference>
<reference evidence="9 10" key="1">
    <citation type="submission" date="2023-06" db="EMBL/GenBank/DDBJ databases">
        <title>Rhodococcus indonesiensis sp. nov a new member of the Rhodococcus ruber lineage isolated from a sediment of neutral hot spring.</title>
        <authorList>
            <person name="Kusuma A.B."/>
            <person name="Fenylestari G."/>
            <person name="Ammar F."/>
            <person name="Nouioui I."/>
            <person name="Goodfellow M."/>
        </authorList>
    </citation>
    <scope>NUCLEOTIDE SEQUENCE [LARGE SCALE GENOMIC DNA]</scope>
    <source>
        <strain evidence="9 10">CSLK01-03</strain>
    </source>
</reference>
<sequence length="631" mass="64547">MSRQSSRTPRRRRLSRTARLVLGIGLATSLIAGTAASAGAVPPPPPNPSDADLAAAGGAVAAGLDQVGGLILRIASADQHLAELESQVAIKRENVNRALVDLQSARDAADAAAHAVTLSQQALKDAGTRIRQAQQDFDAFARDSYVQGTNVASLASFIGSTGPDDLLDRAQIMRLLSAGRTAVLDALERARTEQANRDSRARASKQEADAAAAAAEERRAAAEAAISEARTALAAQTAEKQRIEQDRAQAQAELDRARGTVTGLEGQRAQYAEWDRQRQAEEAATAAAEAAARQAAADAARRVAADADANARAAELANGQRPHTQIDGYVRPQPAAAESGESEVGFESPLPPTSGTTRPGRATSGQDGTDTDGSGTDGSGTDGSGTDGSGTDGSGTDGSGTDGSGTDGSGTDGSGTDGSGTDGSGTDGSGTDGSGTDGSGGSTDGSEDAGSEDSTIPDRADPVEEEDTTTTTPPTRSRPRTSPERGSTLTGAAAVETVIDRAMSQIGVPYAWGGGDENGPTLGIRDGGVADSYGDYNKVGFDCSGLMIYAFAGIGISLPHYTGYQYTAGEQVPSAQMRRGDMIFYGPNASQHVGLYLGDGQMIEAPQSGSHVKISPVRWDGMTPYVVRMVS</sequence>
<feature type="region of interest" description="Disordered" evidence="6">
    <location>
        <begin position="334"/>
        <end position="490"/>
    </location>
</feature>
<dbReference type="InterPro" id="IPR000064">
    <property type="entry name" value="NLP_P60_dom"/>
</dbReference>
<dbReference type="Gene3D" id="6.10.250.3150">
    <property type="match status" value="1"/>
</dbReference>
<dbReference type="Gene3D" id="3.90.1720.10">
    <property type="entry name" value="endopeptidase domain like (from Nostoc punctiforme)"/>
    <property type="match status" value="1"/>
</dbReference>
<evidence type="ECO:0000256" key="1">
    <source>
        <dbReference type="ARBA" id="ARBA00007074"/>
    </source>
</evidence>
<feature type="region of interest" description="Disordered" evidence="6">
    <location>
        <begin position="191"/>
        <end position="216"/>
    </location>
</feature>
<dbReference type="PROSITE" id="PS51935">
    <property type="entry name" value="NLPC_P60"/>
    <property type="match status" value="1"/>
</dbReference>
<keyword evidence="5" id="KW-0175">Coiled coil</keyword>
<evidence type="ECO:0000256" key="6">
    <source>
        <dbReference type="SAM" id="MobiDB-lite"/>
    </source>
</evidence>
<gene>
    <name evidence="9" type="ORF">QT969_11750</name>
</gene>
<dbReference type="PANTHER" id="PTHR47359:SF3">
    <property type="entry name" value="NLP_P60 DOMAIN-CONTAINING PROTEIN-RELATED"/>
    <property type="match status" value="1"/>
</dbReference>
<accession>A0ABT7RMT8</accession>
<protein>
    <submittedName>
        <fullName evidence="9">NlpC/P60 family protein</fullName>
    </submittedName>
</protein>
<keyword evidence="3" id="KW-0378">Hydrolase</keyword>
<proteinExistence type="inferred from homology"/>